<dbReference type="Gene3D" id="3.40.50.410">
    <property type="entry name" value="von Willebrand factor, type A domain"/>
    <property type="match status" value="1"/>
</dbReference>
<reference evidence="2 3" key="1">
    <citation type="submission" date="2017-11" db="EMBL/GenBank/DDBJ databases">
        <title>The complete genome sequence and comparative genome analysis of Yersinia enterocolitica strain LC20.</title>
        <authorList>
            <person name="Shi G."/>
            <person name="Su M."/>
            <person name="Liang J."/>
            <person name="Gu W."/>
            <person name="Xiao Y."/>
            <person name="Zhang Z."/>
            <person name="Qiu H."/>
            <person name="Duan R."/>
            <person name="Zhang Z."/>
            <person name="Li Y."/>
            <person name="Zhang X."/>
            <person name="Ling Y."/>
            <person name="Song L."/>
            <person name="Chen M."/>
            <person name="Zhao Y."/>
            <person name="Wu J."/>
            <person name="Jing H."/>
            <person name="Xiao J."/>
            <person name="Wang X."/>
        </authorList>
    </citation>
    <scope>NUCLEOTIDE SEQUENCE [LARGE SCALE GENOMIC DNA]</scope>
    <source>
        <strain evidence="2 3">LC20</strain>
    </source>
</reference>
<accession>A0A7U5PGF1</accession>
<sequence length="509" mass="57692">MLKENTIIHREFRIINFIKNENGAILLSFIILLPILMGLIFLSLELSLFIQKKARLSDAIEQATLALTVANHDIPDAPQAQRNNDLVSSYVAAYLPSETFSIPTIAIKNNAVHLEYDVNITMNYPVSFLKKSMIARTNNEITTTDSASAKKYLSSRAEPTDIVFVADYSGSMNKSFEYSSSTESKIAVLRRIFENLNEKINSNDAIDVIGFVPFSWGSKIIAGNKEFCHFPFVPKKYSSSGDYLRRYTASGLKKFQGSEKLADIIHVEYGKLSQEDEYLERVIEEIKKNIINDKQRSKATKFFKYATFIDYTIIIWEIITNNIDYNKTIKSITKKTKEINIPILDILNNNFCLKNINAHIIDRDNMNNSILLGALKFDADGGTLISSGILAGNNIFKKTNNGHKKLMVILSDGDDSNHTNSELSDDYKDKKYFNVTKKLIEKGMCEKIKENDIRMVFIGIGYVPREDIDWKACVGEDNFYLAQNAHELAQDLEQVLIADTEVGRNTPKK</sequence>
<proteinExistence type="predicted"/>
<keyword evidence="1" id="KW-0812">Transmembrane</keyword>
<protein>
    <submittedName>
        <fullName evidence="2">TadE/TadG family protein</fullName>
    </submittedName>
</protein>
<dbReference type="KEGG" id="yel:LC20_06670"/>
<dbReference type="InterPro" id="IPR036465">
    <property type="entry name" value="vWFA_dom_sf"/>
</dbReference>
<name>A0A7U5PGF1_YEREN</name>
<keyword evidence="1" id="KW-1133">Transmembrane helix</keyword>
<evidence type="ECO:0000256" key="1">
    <source>
        <dbReference type="SAM" id="Phobius"/>
    </source>
</evidence>
<dbReference type="AlphaFoldDB" id="A0A7U5PGF1"/>
<gene>
    <name evidence="2" type="ORF">LC20_06670</name>
</gene>
<dbReference type="SUPFAM" id="SSF53300">
    <property type="entry name" value="vWA-like"/>
    <property type="match status" value="1"/>
</dbReference>
<feature type="transmembrane region" description="Helical" evidence="1">
    <location>
        <begin position="23"/>
        <end position="44"/>
    </location>
</feature>
<evidence type="ECO:0000313" key="2">
    <source>
        <dbReference type="EMBL" id="ATX62722.1"/>
    </source>
</evidence>
<dbReference type="EMBL" id="CP007448">
    <property type="protein sequence ID" value="ATX62722.1"/>
    <property type="molecule type" value="Genomic_DNA"/>
</dbReference>
<dbReference type="Proteomes" id="UP000230961">
    <property type="component" value="Chromosome"/>
</dbReference>
<evidence type="ECO:0000313" key="3">
    <source>
        <dbReference type="Proteomes" id="UP000230961"/>
    </source>
</evidence>
<organism evidence="2 3">
    <name type="scientific">Yersinia enterocolitica LC20</name>
    <dbReference type="NCBI Taxonomy" id="1443113"/>
    <lineage>
        <taxon>Bacteria</taxon>
        <taxon>Pseudomonadati</taxon>
        <taxon>Pseudomonadota</taxon>
        <taxon>Gammaproteobacteria</taxon>
        <taxon>Enterobacterales</taxon>
        <taxon>Yersiniaceae</taxon>
        <taxon>Yersinia</taxon>
    </lineage>
</organism>
<keyword evidence="1" id="KW-0472">Membrane</keyword>